<name>A0A261TSY4_9BORD</name>
<protein>
    <recommendedName>
        <fullName evidence="3">GlcNAc-PI de-N-acetylase</fullName>
    </recommendedName>
</protein>
<evidence type="ECO:0000313" key="1">
    <source>
        <dbReference type="EMBL" id="OZI52262.1"/>
    </source>
</evidence>
<evidence type="ECO:0000313" key="2">
    <source>
        <dbReference type="Proteomes" id="UP000216913"/>
    </source>
</evidence>
<dbReference type="Proteomes" id="UP000216913">
    <property type="component" value="Unassembled WGS sequence"/>
</dbReference>
<dbReference type="Gene3D" id="3.40.50.10320">
    <property type="entry name" value="LmbE-like"/>
    <property type="match status" value="1"/>
</dbReference>
<dbReference type="PANTHER" id="PTHR12993">
    <property type="entry name" value="N-ACETYLGLUCOSAMINYL-PHOSPHATIDYLINOSITOL DE-N-ACETYLASE-RELATED"/>
    <property type="match status" value="1"/>
</dbReference>
<accession>A0A261TSY4</accession>
<proteinExistence type="predicted"/>
<dbReference type="PANTHER" id="PTHR12993:SF29">
    <property type="entry name" value="BLR3841 PROTEIN"/>
    <property type="match status" value="1"/>
</dbReference>
<dbReference type="InterPro" id="IPR024078">
    <property type="entry name" value="LmbE-like_dom_sf"/>
</dbReference>
<organism evidence="1 2">
    <name type="scientific">Bordetella genomosp. 5</name>
    <dbReference type="NCBI Taxonomy" id="1395608"/>
    <lineage>
        <taxon>Bacteria</taxon>
        <taxon>Pseudomonadati</taxon>
        <taxon>Pseudomonadota</taxon>
        <taxon>Betaproteobacteria</taxon>
        <taxon>Burkholderiales</taxon>
        <taxon>Alcaligenaceae</taxon>
        <taxon>Bordetella</taxon>
    </lineage>
</organism>
<dbReference type="AlphaFoldDB" id="A0A261TSY4"/>
<reference evidence="1 2" key="1">
    <citation type="submission" date="2017-05" db="EMBL/GenBank/DDBJ databases">
        <title>Complete and WGS of Bordetella genogroups.</title>
        <authorList>
            <person name="Spilker T."/>
            <person name="LiPuma J."/>
        </authorList>
    </citation>
    <scope>NUCLEOTIDE SEQUENCE [LARGE SCALE GENOMIC DNA]</scope>
    <source>
        <strain evidence="1 2">AU10456</strain>
    </source>
</reference>
<evidence type="ECO:0008006" key="3">
    <source>
        <dbReference type="Google" id="ProtNLM"/>
    </source>
</evidence>
<dbReference type="EMBL" id="NEVP01000006">
    <property type="protein sequence ID" value="OZI52262.1"/>
    <property type="molecule type" value="Genomic_DNA"/>
</dbReference>
<comment type="caution">
    <text evidence="1">The sequence shown here is derived from an EMBL/GenBank/DDBJ whole genome shotgun (WGS) entry which is preliminary data.</text>
</comment>
<keyword evidence="2" id="KW-1185">Reference proteome</keyword>
<dbReference type="InterPro" id="IPR003737">
    <property type="entry name" value="GlcNAc_PI_deacetylase-related"/>
</dbReference>
<sequence>MLAGSDTLHVLAPHPDDEVLACAGLMRRAVRLGVAVRVWAVTDGEASHPGSTQWPSERLRQARADESSAALATLGVFASRVRLAIPDGGVSAREKALAEALARVVDRGDTLVAPWRLDGHPDHEAVGRAAAEVAARRECRLLEAPIWGWHWADPADEPLPRDRAVCVPLDPADRHAKARAMRCYTSQLAADASTGRPPILPPFALARFHRPFEVFLR</sequence>
<gene>
    <name evidence="1" type="ORF">CAL25_11165</name>
</gene>
<dbReference type="Pfam" id="PF02585">
    <property type="entry name" value="PIG-L"/>
    <property type="match status" value="1"/>
</dbReference>
<dbReference type="GO" id="GO:0016811">
    <property type="term" value="F:hydrolase activity, acting on carbon-nitrogen (but not peptide) bonds, in linear amides"/>
    <property type="evidence" value="ECO:0007669"/>
    <property type="project" value="TreeGrafter"/>
</dbReference>
<dbReference type="SUPFAM" id="SSF102588">
    <property type="entry name" value="LmbE-like"/>
    <property type="match status" value="1"/>
</dbReference>